<dbReference type="AlphaFoldDB" id="A0A1G2C6K5"/>
<comment type="caution">
    <text evidence="1">The sequence shown here is derived from an EMBL/GenBank/DDBJ whole genome shotgun (WGS) entry which is preliminary data.</text>
</comment>
<evidence type="ECO:0000313" key="2">
    <source>
        <dbReference type="Proteomes" id="UP000176349"/>
    </source>
</evidence>
<dbReference type="Proteomes" id="UP000176349">
    <property type="component" value="Unassembled WGS sequence"/>
</dbReference>
<protein>
    <submittedName>
        <fullName evidence="1">Uncharacterized protein</fullName>
    </submittedName>
</protein>
<organism evidence="1 2">
    <name type="scientific">Candidatus Liptonbacteria bacterium GWC1_60_9</name>
    <dbReference type="NCBI Taxonomy" id="1798645"/>
    <lineage>
        <taxon>Bacteria</taxon>
        <taxon>Candidatus Liptoniibacteriota</taxon>
    </lineage>
</organism>
<sequence>MIQDRNVNDLFFLIGELSLDYRDRPSLEKSVEKKIAATARIKEKILHRFKNLSVFKDDAEMKNEWINKIFINTIRFLSVSESIKNAKNYAWMISTFMHFHKEWLEELHGVINFHNLKPEENIIVYVEGESDKLILENAYKKLYPKHHEFIFYGTGGKRELYQKINASQISDLGRIAFGVFDFDSAFNDFNGLKNGFDEIEGSEESCIFRRRVNRENKIFALLLPVSNSRKNIASRQFRENSLLSMEMLFEDDVLKDCGNLKSQEVPGGLVNMFWGNKAEFAQKTGSFKKDAFSNFAPLFMKLIELSRE</sequence>
<gene>
    <name evidence="1" type="ORF">A2128_01540</name>
</gene>
<name>A0A1G2C6K5_9BACT</name>
<evidence type="ECO:0000313" key="1">
    <source>
        <dbReference type="EMBL" id="OGY97022.1"/>
    </source>
</evidence>
<reference evidence="1 2" key="1">
    <citation type="journal article" date="2016" name="Nat. Commun.">
        <title>Thousands of microbial genomes shed light on interconnected biogeochemical processes in an aquifer system.</title>
        <authorList>
            <person name="Anantharaman K."/>
            <person name="Brown C.T."/>
            <person name="Hug L.A."/>
            <person name="Sharon I."/>
            <person name="Castelle C.J."/>
            <person name="Probst A.J."/>
            <person name="Thomas B.C."/>
            <person name="Singh A."/>
            <person name="Wilkins M.J."/>
            <person name="Karaoz U."/>
            <person name="Brodie E.L."/>
            <person name="Williams K.H."/>
            <person name="Hubbard S.S."/>
            <person name="Banfield J.F."/>
        </authorList>
    </citation>
    <scope>NUCLEOTIDE SEQUENCE [LARGE SCALE GENOMIC DNA]</scope>
</reference>
<accession>A0A1G2C6K5</accession>
<proteinExistence type="predicted"/>
<dbReference type="EMBL" id="MHKV01000026">
    <property type="protein sequence ID" value="OGY97022.1"/>
    <property type="molecule type" value="Genomic_DNA"/>
</dbReference>